<keyword evidence="6" id="KW-1185">Reference proteome</keyword>
<comment type="similarity">
    <text evidence="2">Belongs to the EspG family.</text>
</comment>
<dbReference type="RefSeq" id="WP_013827916.1">
    <property type="nucleotide sequence ID" value="NZ_AP022562.1"/>
</dbReference>
<dbReference type="AlphaFoldDB" id="A0A7I7JIP0"/>
<name>A0A7I7JIP0_9MYCO</name>
<gene>
    <name evidence="5" type="primary">espG2_1</name>
    <name evidence="5" type="ORF">MNVM_08660</name>
</gene>
<organism evidence="5 6">
    <name type="scientific">Mycobacterium novum</name>
    <dbReference type="NCBI Taxonomy" id="2492438"/>
    <lineage>
        <taxon>Bacteria</taxon>
        <taxon>Bacillati</taxon>
        <taxon>Actinomycetota</taxon>
        <taxon>Actinomycetes</taxon>
        <taxon>Mycobacteriales</taxon>
        <taxon>Mycobacteriaceae</taxon>
        <taxon>Mycobacterium</taxon>
    </lineage>
</organism>
<dbReference type="Proteomes" id="UP000466997">
    <property type="component" value="Chromosome"/>
</dbReference>
<evidence type="ECO:0000256" key="4">
    <source>
        <dbReference type="ARBA" id="ARBA00023186"/>
    </source>
</evidence>
<dbReference type="InterPro" id="IPR025734">
    <property type="entry name" value="EspG"/>
</dbReference>
<evidence type="ECO:0000313" key="5">
    <source>
        <dbReference type="EMBL" id="BBX11785.1"/>
    </source>
</evidence>
<reference evidence="5 6" key="1">
    <citation type="journal article" date="2019" name="Emerg. Microbes Infect.">
        <title>Comprehensive subspecies identification of 175 nontuberculous mycobacteria species based on 7547 genomic profiles.</title>
        <authorList>
            <person name="Matsumoto Y."/>
            <person name="Kinjo T."/>
            <person name="Motooka D."/>
            <person name="Nabeya D."/>
            <person name="Jung N."/>
            <person name="Uechi K."/>
            <person name="Horii T."/>
            <person name="Iida T."/>
            <person name="Fujita J."/>
            <person name="Nakamura S."/>
        </authorList>
    </citation>
    <scope>NUCLEOTIDE SEQUENCE [LARGE SCALE GENOMIC DNA]</scope>
    <source>
        <strain evidence="5 6">JCM 6391</strain>
    </source>
</reference>
<evidence type="ECO:0000256" key="3">
    <source>
        <dbReference type="ARBA" id="ARBA00022490"/>
    </source>
</evidence>
<evidence type="ECO:0000313" key="6">
    <source>
        <dbReference type="Proteomes" id="UP000466997"/>
    </source>
</evidence>
<proteinExistence type="inferred from homology"/>
<dbReference type="EMBL" id="AP022562">
    <property type="protein sequence ID" value="BBX11785.1"/>
    <property type="molecule type" value="Genomic_DNA"/>
</dbReference>
<dbReference type="Pfam" id="PF14011">
    <property type="entry name" value="ESX-1_EspG"/>
    <property type="match status" value="1"/>
</dbReference>
<dbReference type="KEGG" id="mnm:MNVM_08660"/>
<sequence>MLTTTIDGLWVLQVLAGVEVVAPELGLRPVMPRVETPQLALAHPVALELREHGVIDAAGAVDRTVVEWLTVLARRDIALLLRVQDPRRVEAQAVLARFAQWWVVAERCGDGVRIGGAGTSVSEGEAGAVLQAQIERLCGVVPPVQFRPVDVETTALLAAAGSPESVQNYLTSQPFSAEQLQILLAATDPTRSTQTSIAALQAGVETGRPTRTHIHPGAVSIIDIPAGRVVVEHSVSAGRQQMLVVPGTASNIAAAVNKMLRRLPAHHEWHSSRRQV</sequence>
<dbReference type="GO" id="GO:0005737">
    <property type="term" value="C:cytoplasm"/>
    <property type="evidence" value="ECO:0007669"/>
    <property type="project" value="UniProtKB-SubCell"/>
</dbReference>
<evidence type="ECO:0000256" key="1">
    <source>
        <dbReference type="ARBA" id="ARBA00004496"/>
    </source>
</evidence>
<protein>
    <submittedName>
        <fullName evidence="5">ESX-2 secretion-associated protein EspG2</fullName>
    </submittedName>
</protein>
<comment type="subcellular location">
    <subcellularLocation>
        <location evidence="1">Cytoplasm</location>
    </subcellularLocation>
</comment>
<accession>A0A7I7JIP0</accession>
<keyword evidence="4" id="KW-0143">Chaperone</keyword>
<evidence type="ECO:0000256" key="2">
    <source>
        <dbReference type="ARBA" id="ARBA00006411"/>
    </source>
</evidence>
<keyword evidence="3" id="KW-0963">Cytoplasm</keyword>